<dbReference type="HAMAP" id="MF_00213">
    <property type="entry name" value="HypA_HybF"/>
    <property type="match status" value="1"/>
</dbReference>
<dbReference type="Gene3D" id="3.30.2320.80">
    <property type="match status" value="1"/>
</dbReference>
<dbReference type="EMBL" id="CP019454">
    <property type="protein sequence ID" value="AUW94881.1"/>
    <property type="molecule type" value="Genomic_DNA"/>
</dbReference>
<feature type="binding site" evidence="4">
    <location>
        <position position="75"/>
    </location>
    <ligand>
        <name>Zn(2+)</name>
        <dbReference type="ChEBI" id="CHEBI:29105"/>
    </ligand>
</feature>
<keyword evidence="2 4" id="KW-0479">Metal-binding</keyword>
<protein>
    <recommendedName>
        <fullName evidence="4">Hydrogenase maturation factor HypA</fullName>
    </recommendedName>
</protein>
<dbReference type="InterPro" id="IPR036280">
    <property type="entry name" value="Multihaem_cyt_sf"/>
</dbReference>
<dbReference type="PANTHER" id="PTHR34535:SF3">
    <property type="entry name" value="HYDROGENASE MATURATION FACTOR HYPA"/>
    <property type="match status" value="1"/>
</dbReference>
<reference evidence="5 6" key="1">
    <citation type="journal article" date="2019" name="Sci. Rep.">
        <title>Sulfobacillus thermotolerans: new insights into resistance and metabolic capacities of acidophilic chemolithotrophs.</title>
        <authorList>
            <person name="Panyushkina A.E."/>
            <person name="Babenko V.V."/>
            <person name="Nikitina A.S."/>
            <person name="Selezneva O.V."/>
            <person name="Tsaplina I.A."/>
            <person name="Letarova M.A."/>
            <person name="Kostryukova E.S."/>
            <person name="Letarov A.V."/>
        </authorList>
    </citation>
    <scope>NUCLEOTIDE SEQUENCE [LARGE SCALE GENOMIC DNA]</scope>
    <source>
        <strain evidence="5 6">Kr1</strain>
    </source>
</reference>
<keyword evidence="6" id="KW-1185">Reference proteome</keyword>
<evidence type="ECO:0000256" key="2">
    <source>
        <dbReference type="ARBA" id="ARBA00022723"/>
    </source>
</evidence>
<name>A0ABN5H471_9FIRM</name>
<evidence type="ECO:0000256" key="1">
    <source>
        <dbReference type="ARBA" id="ARBA00022596"/>
    </source>
</evidence>
<proteinExistence type="inferred from homology"/>
<evidence type="ECO:0000313" key="5">
    <source>
        <dbReference type="EMBL" id="AUW94881.1"/>
    </source>
</evidence>
<keyword evidence="1 4" id="KW-0533">Nickel</keyword>
<organism evidence="5 6">
    <name type="scientific">Sulfobacillus thermotolerans</name>
    <dbReference type="NCBI Taxonomy" id="338644"/>
    <lineage>
        <taxon>Bacteria</taxon>
        <taxon>Bacillati</taxon>
        <taxon>Bacillota</taxon>
        <taxon>Clostridia</taxon>
        <taxon>Eubacteriales</taxon>
        <taxon>Clostridiales Family XVII. Incertae Sedis</taxon>
        <taxon>Sulfobacillus</taxon>
    </lineage>
</organism>
<dbReference type="PIRSF" id="PIRSF004761">
    <property type="entry name" value="Hydrgn_mat_HypA"/>
    <property type="match status" value="1"/>
</dbReference>
<feature type="binding site" evidence="4">
    <location>
        <position position="78"/>
    </location>
    <ligand>
        <name>Zn(2+)</name>
        <dbReference type="ChEBI" id="CHEBI:29105"/>
    </ligand>
</feature>
<feature type="binding site" evidence="4">
    <location>
        <position position="89"/>
    </location>
    <ligand>
        <name>Zn(2+)</name>
        <dbReference type="ChEBI" id="CHEBI:29105"/>
    </ligand>
</feature>
<comment type="similarity">
    <text evidence="4">Belongs to the HypA/HybF family.</text>
</comment>
<comment type="function">
    <text evidence="4">Involved in the maturation of [NiFe] hydrogenases. Required for nickel insertion into the metal center of the hydrogenase.</text>
</comment>
<evidence type="ECO:0000256" key="4">
    <source>
        <dbReference type="HAMAP-Rule" id="MF_00213"/>
    </source>
</evidence>
<evidence type="ECO:0000313" key="6">
    <source>
        <dbReference type="Proteomes" id="UP000325292"/>
    </source>
</evidence>
<dbReference type="InterPro" id="IPR000688">
    <property type="entry name" value="HypA/HybF"/>
</dbReference>
<feature type="binding site" evidence="4">
    <location>
        <position position="2"/>
    </location>
    <ligand>
        <name>Ni(2+)</name>
        <dbReference type="ChEBI" id="CHEBI:49786"/>
    </ligand>
</feature>
<dbReference type="PANTHER" id="PTHR34535">
    <property type="entry name" value="HYDROGENASE MATURATION FACTOR HYPA"/>
    <property type="match status" value="1"/>
</dbReference>
<evidence type="ECO:0000256" key="3">
    <source>
        <dbReference type="ARBA" id="ARBA00022833"/>
    </source>
</evidence>
<feature type="binding site" evidence="4">
    <location>
        <position position="92"/>
    </location>
    <ligand>
        <name>Zn(2+)</name>
        <dbReference type="ChEBI" id="CHEBI:29105"/>
    </ligand>
</feature>
<dbReference type="Proteomes" id="UP000325292">
    <property type="component" value="Chromosome"/>
</dbReference>
<sequence length="118" mass="13180">MHEAGLIASVLQIVDESRQDNHLKWVKTVELQVGVMNGALPDALTFAFDAMRSSYAWLDDAAVLRIEMVPVHLQCLECHFEGPARDLMCPDCHSVLTRLVHGEEFAVVGYDGEDEEIL</sequence>
<dbReference type="SUPFAM" id="SSF48695">
    <property type="entry name" value="Multiheme cytochromes"/>
    <property type="match status" value="1"/>
</dbReference>
<dbReference type="Pfam" id="PF01155">
    <property type="entry name" value="HypA"/>
    <property type="match status" value="1"/>
</dbReference>
<accession>A0ABN5H471</accession>
<gene>
    <name evidence="4" type="primary">hypA</name>
    <name evidence="5" type="ORF">BXT84_13730</name>
</gene>
<keyword evidence="3 4" id="KW-0862">Zinc</keyword>